<dbReference type="SMART" id="SM00086">
    <property type="entry name" value="PAC"/>
    <property type="match status" value="2"/>
</dbReference>
<evidence type="ECO:0000256" key="1">
    <source>
        <dbReference type="SAM" id="Phobius"/>
    </source>
</evidence>
<evidence type="ECO:0000259" key="2">
    <source>
        <dbReference type="PROSITE" id="PS50112"/>
    </source>
</evidence>
<dbReference type="PANTHER" id="PTHR44757:SF2">
    <property type="entry name" value="BIOFILM ARCHITECTURE MAINTENANCE PROTEIN MBAA"/>
    <property type="match status" value="1"/>
</dbReference>
<dbReference type="InterPro" id="IPR035965">
    <property type="entry name" value="PAS-like_dom_sf"/>
</dbReference>
<feature type="domain" description="GGDEF" evidence="5">
    <location>
        <begin position="804"/>
        <end position="940"/>
    </location>
</feature>
<dbReference type="Pfam" id="PF13682">
    <property type="entry name" value="CZB"/>
    <property type="match status" value="1"/>
</dbReference>
<dbReference type="Gene3D" id="3.40.190.10">
    <property type="entry name" value="Periplasmic binding protein-like II"/>
    <property type="match status" value="2"/>
</dbReference>
<dbReference type="Pfam" id="PF00563">
    <property type="entry name" value="EAL"/>
    <property type="match status" value="1"/>
</dbReference>
<keyword evidence="1" id="KW-0812">Transmembrane</keyword>
<dbReference type="PROSITE" id="PS50883">
    <property type="entry name" value="EAL"/>
    <property type="match status" value="1"/>
</dbReference>
<keyword evidence="7" id="KW-1185">Reference proteome</keyword>
<dbReference type="SMART" id="SM00091">
    <property type="entry name" value="PAS"/>
    <property type="match status" value="2"/>
</dbReference>
<dbReference type="Pfam" id="PF12974">
    <property type="entry name" value="Phosphonate-bd"/>
    <property type="match status" value="1"/>
</dbReference>
<dbReference type="CDD" id="cd01949">
    <property type="entry name" value="GGDEF"/>
    <property type="match status" value="1"/>
</dbReference>
<dbReference type="NCBIfam" id="TIGR00229">
    <property type="entry name" value="sensory_box"/>
    <property type="match status" value="1"/>
</dbReference>
<dbReference type="PROSITE" id="PS50113">
    <property type="entry name" value="PAC"/>
    <property type="match status" value="1"/>
</dbReference>
<feature type="domain" description="PAC" evidence="3">
    <location>
        <begin position="718"/>
        <end position="772"/>
    </location>
</feature>
<dbReference type="InterPro" id="IPR000700">
    <property type="entry name" value="PAS-assoc_C"/>
</dbReference>
<evidence type="ECO:0000259" key="4">
    <source>
        <dbReference type="PROSITE" id="PS50883"/>
    </source>
</evidence>
<dbReference type="SMART" id="SM00052">
    <property type="entry name" value="EAL"/>
    <property type="match status" value="1"/>
</dbReference>
<dbReference type="InterPro" id="IPR035919">
    <property type="entry name" value="EAL_sf"/>
</dbReference>
<keyword evidence="1" id="KW-1133">Transmembrane helix</keyword>
<dbReference type="InterPro" id="IPR000160">
    <property type="entry name" value="GGDEF_dom"/>
</dbReference>
<protein>
    <submittedName>
        <fullName evidence="6">EAL domain-containing protein</fullName>
    </submittedName>
</protein>
<dbReference type="Pfam" id="PF00990">
    <property type="entry name" value="GGDEF"/>
    <property type="match status" value="1"/>
</dbReference>
<evidence type="ECO:0000313" key="6">
    <source>
        <dbReference type="EMBL" id="WEJ62741.1"/>
    </source>
</evidence>
<dbReference type="SUPFAM" id="SSF55785">
    <property type="entry name" value="PYP-like sensor domain (PAS domain)"/>
    <property type="match status" value="2"/>
</dbReference>
<dbReference type="SUPFAM" id="SSF55781">
    <property type="entry name" value="GAF domain-like"/>
    <property type="match status" value="1"/>
</dbReference>
<dbReference type="InterPro" id="IPR001633">
    <property type="entry name" value="EAL_dom"/>
</dbReference>
<dbReference type="Gene3D" id="3.20.20.450">
    <property type="entry name" value="EAL domain"/>
    <property type="match status" value="1"/>
</dbReference>
<dbReference type="Pfam" id="PF13426">
    <property type="entry name" value="PAS_9"/>
    <property type="match status" value="1"/>
</dbReference>
<evidence type="ECO:0000259" key="3">
    <source>
        <dbReference type="PROSITE" id="PS50113"/>
    </source>
</evidence>
<dbReference type="NCBIfam" id="TIGR00254">
    <property type="entry name" value="GGDEF"/>
    <property type="match status" value="1"/>
</dbReference>
<gene>
    <name evidence="6" type="ORF">NR989_00420</name>
</gene>
<dbReference type="InterPro" id="IPR043128">
    <property type="entry name" value="Rev_trsase/Diguanyl_cyclase"/>
</dbReference>
<dbReference type="SUPFAM" id="SSF55073">
    <property type="entry name" value="Nucleotide cyclase"/>
    <property type="match status" value="1"/>
</dbReference>
<dbReference type="SUPFAM" id="SSF141868">
    <property type="entry name" value="EAL domain-like"/>
    <property type="match status" value="1"/>
</dbReference>
<dbReference type="Pfam" id="PF13185">
    <property type="entry name" value="GAF_2"/>
    <property type="match status" value="1"/>
</dbReference>
<dbReference type="CDD" id="cd00130">
    <property type="entry name" value="PAS"/>
    <property type="match status" value="1"/>
</dbReference>
<dbReference type="InterPro" id="IPR001610">
    <property type="entry name" value="PAC"/>
</dbReference>
<organism evidence="6 7">
    <name type="scientific">Thiomicrorhabdus lithotrophica</name>
    <dbReference type="NCBI Taxonomy" id="2949997"/>
    <lineage>
        <taxon>Bacteria</taxon>
        <taxon>Pseudomonadati</taxon>
        <taxon>Pseudomonadota</taxon>
        <taxon>Gammaproteobacteria</taxon>
        <taxon>Thiotrichales</taxon>
        <taxon>Piscirickettsiaceae</taxon>
        <taxon>Thiomicrorhabdus</taxon>
    </lineage>
</organism>
<dbReference type="RefSeq" id="WP_275594997.1">
    <property type="nucleotide sequence ID" value="NZ_CP102381.1"/>
</dbReference>
<dbReference type="InterPro" id="IPR000014">
    <property type="entry name" value="PAS"/>
</dbReference>
<dbReference type="PROSITE" id="PS50112">
    <property type="entry name" value="PAS"/>
    <property type="match status" value="1"/>
</dbReference>
<name>A0ABY8C9U6_9GAMM</name>
<feature type="domain" description="EAL" evidence="4">
    <location>
        <begin position="942"/>
        <end position="1197"/>
    </location>
</feature>
<reference evidence="6 7" key="1">
    <citation type="submission" date="2022-06" db="EMBL/GenBank/DDBJ databases">
        <title>Thiomicrohabdus sp. nov, an obligately chemolithoautotrophic, sulfur-oxidizing bacterium isolated from beach of Guanyin Mountain. Amoy.</title>
        <authorList>
            <person name="Zhu H."/>
        </authorList>
    </citation>
    <scope>NUCLEOTIDE SEQUENCE [LARGE SCALE GENOMIC DNA]</scope>
    <source>
        <strain evidence="6 7">XGS-01</strain>
    </source>
</reference>
<dbReference type="Proteomes" id="UP001222275">
    <property type="component" value="Chromosome"/>
</dbReference>
<dbReference type="CDD" id="cd01948">
    <property type="entry name" value="EAL"/>
    <property type="match status" value="1"/>
</dbReference>
<dbReference type="Gene3D" id="1.20.120.30">
    <property type="entry name" value="Aspartate receptor, ligand-binding domain"/>
    <property type="match status" value="1"/>
</dbReference>
<dbReference type="InterPro" id="IPR025991">
    <property type="entry name" value="Chemoreceptor_zinc-bind_dom"/>
</dbReference>
<evidence type="ECO:0000259" key="5">
    <source>
        <dbReference type="PROSITE" id="PS50887"/>
    </source>
</evidence>
<dbReference type="SMART" id="SM00065">
    <property type="entry name" value="GAF"/>
    <property type="match status" value="1"/>
</dbReference>
<dbReference type="Gene3D" id="3.30.70.270">
    <property type="match status" value="1"/>
</dbReference>
<dbReference type="InterPro" id="IPR029787">
    <property type="entry name" value="Nucleotide_cyclase"/>
</dbReference>
<feature type="domain" description="PAS" evidence="2">
    <location>
        <begin position="647"/>
        <end position="693"/>
    </location>
</feature>
<evidence type="ECO:0000313" key="7">
    <source>
        <dbReference type="Proteomes" id="UP001222275"/>
    </source>
</evidence>
<dbReference type="InterPro" id="IPR052155">
    <property type="entry name" value="Biofilm_reg_signaling"/>
</dbReference>
<proteinExistence type="predicted"/>
<accession>A0ABY8C9U6</accession>
<dbReference type="PANTHER" id="PTHR44757">
    <property type="entry name" value="DIGUANYLATE CYCLASE DGCP"/>
    <property type="match status" value="1"/>
</dbReference>
<dbReference type="Gene3D" id="3.30.450.40">
    <property type="match status" value="1"/>
</dbReference>
<keyword evidence="1" id="KW-0472">Membrane</keyword>
<dbReference type="SUPFAM" id="SSF53850">
    <property type="entry name" value="Periplasmic binding protein-like II"/>
    <property type="match status" value="1"/>
</dbReference>
<dbReference type="SMART" id="SM00267">
    <property type="entry name" value="GGDEF"/>
    <property type="match status" value="1"/>
</dbReference>
<dbReference type="EMBL" id="CP102381">
    <property type="protein sequence ID" value="WEJ62741.1"/>
    <property type="molecule type" value="Genomic_DNA"/>
</dbReference>
<dbReference type="PROSITE" id="PS50887">
    <property type="entry name" value="GGDEF"/>
    <property type="match status" value="1"/>
</dbReference>
<dbReference type="InterPro" id="IPR029016">
    <property type="entry name" value="GAF-like_dom_sf"/>
</dbReference>
<dbReference type="Gene3D" id="3.30.450.20">
    <property type="entry name" value="PAS domain"/>
    <property type="match status" value="2"/>
</dbReference>
<sequence>MKQLLAYFLFFITLLFMTQVVQASEKLVFGVYQYQAKESVKQQYQGLSDYLSNALPNHDVELKVFKPTQLLSAIQNNQVQLLLVNPNLYEILRTKASLNGITATQQLIHEGHALDQLGGVIFTKQTNPKIHQLSDLKNQLIAIPSKSNTGAYRVPLYEIYKAGIDYKNLTFKQVGDNDSVVEAVLSGEADVGFVRTGILEKWHNTNRLKLDQIRIINPQKHPRFPHLVSTELYPEWPFIILPGLDENLNRDIAVALFALRAEHPAAKQAGIAGFVAPRDYQKFENLLRTLKFYPYDIQPDITFLELWQQYTTEILIFLVLFILILALLVITARRKEVITLQEQRLKKQNHIDQVLLELPKYAETHSENELLQYALNKIEKILISPISFIHSVSHDQEAIQLLAWSNNTLKAYCHIESYEDHYPISKAGVWAEAARKKQPVVINDYANYQDKKGMPKGHAVLTRMISLPIVEHDKVVMIAGLGNKDTQYTQEDVNTFQLILNEVWRTVKLNRTNQKIIKQKNEFERLLNDLGDDYMVFSHSGAEGVLSYVSAGFTKLFEQPVESILNRSWLLDIDWLPESIDIANNSIQSLLSGEQTTDSFKLQFYTPNYQKLKTILVQQQAVYEDKKLVSIDGLITDITDKNESEQRLKQAATVFESANEGILICDKNNTIVRANQRVEEITGYSEMELLGKNPKIFSSGDQSNKFYKDMWNQLILNGTWEGELWNRRQNGEVYPQRLKISTVFDDNKEPAYFIGLLSDITFEKEHQNALEKMAHFDALTNLPNRFLLSDRISQAIHSIQRTDEMIAIMFVDLDGFKLVNDTYGHQAGDYLLKTLANRLSNSIREGDTVARIGGDEFVVVISSTKDVHEFSFIEHRLLTETSKKVMFENNELNVSSSIGAVYYGHQYGKNMGSEQLLRLADQAMYQAKQQGKNRIQHYAWDNFQGKAELLNAFEQKSFELYYQPKVNCKTGEIISLEGLIRWNHPEKGVVSPFAFLHQIEQFDLTDQLSEFVLQEGVNYLERLNLTRETKIGISLNIQGNSLLHEDFINNLLACFANNSNISPQQVTLEILESASLEAVEKIARQINQLKAKGFKFAIDDFGTGHASLTYLKKLPVNEVKIDQEFIREIFNEPNSLSIIEAIKSMAEAFNLSVVAEGAETPEHIELLLKLGIEYVQGYAIAKPMKETDVDEWINHWKTLPKWSSLEEVAPQNKQLLKARLAHSAWLNNVEKVIVNGHAKQYLHDDAHETCEFGLWLSNYGKTVLDNETLQSVDSLHQEIHQLAKQALKVSKQGNSANLKELSLIKEKTTELNHLITRFEA</sequence>
<dbReference type="InterPro" id="IPR003018">
    <property type="entry name" value="GAF"/>
</dbReference>
<feature type="transmembrane region" description="Helical" evidence="1">
    <location>
        <begin position="314"/>
        <end position="332"/>
    </location>
</feature>